<name>A0AA38RAT4_9PEZI</name>
<dbReference type="EMBL" id="JANBVO010000022">
    <property type="protein sequence ID" value="KAJ9142388.1"/>
    <property type="molecule type" value="Genomic_DNA"/>
</dbReference>
<accession>A0AA38RAT4</accession>
<dbReference type="Gene3D" id="3.40.630.30">
    <property type="match status" value="1"/>
</dbReference>
<gene>
    <name evidence="2" type="ORF">NKR23_g7155</name>
</gene>
<feature type="domain" description="N-acetyltransferase" evidence="1">
    <location>
        <begin position="10"/>
        <end position="163"/>
    </location>
</feature>
<reference evidence="2" key="1">
    <citation type="submission" date="2022-07" db="EMBL/GenBank/DDBJ databases">
        <title>Fungi with potential for degradation of polypropylene.</title>
        <authorList>
            <person name="Gostincar C."/>
        </authorList>
    </citation>
    <scope>NUCLEOTIDE SEQUENCE</scope>
    <source>
        <strain evidence="2">EXF-13308</strain>
    </source>
</reference>
<comment type="caution">
    <text evidence="2">The sequence shown here is derived from an EMBL/GenBank/DDBJ whole genome shotgun (WGS) entry which is preliminary data.</text>
</comment>
<evidence type="ECO:0000259" key="1">
    <source>
        <dbReference type="PROSITE" id="PS51186"/>
    </source>
</evidence>
<dbReference type="InterPro" id="IPR016181">
    <property type="entry name" value="Acyl_CoA_acyltransferase"/>
</dbReference>
<dbReference type="GO" id="GO:0016747">
    <property type="term" value="F:acyltransferase activity, transferring groups other than amino-acyl groups"/>
    <property type="evidence" value="ECO:0007669"/>
    <property type="project" value="InterPro"/>
</dbReference>
<protein>
    <recommendedName>
        <fullName evidence="1">N-acetyltransferase domain-containing protein</fullName>
    </recommendedName>
</protein>
<sequence length="229" mass="25559">MEKAFTSARLVCRALEHDSLEDDELIVAILKDALGYANSNSSMLKPQSKQSTSRVAGKQATPIGVVSLGKTSPNNAHHRDADISVDIVPGQQRRGYGSEAIEWVLNWGFQIAGLHRIGIESFSYNEGAGRLYERLGFELAGRREEFIWFNGQWHGMLCFVMLEDQWREREALKAAGSRGMGHTHSSRLVLLQLRRQGAIRLPAPGSSAEKIEQRQTDTESKFWPGVVHS</sequence>
<evidence type="ECO:0000313" key="3">
    <source>
        <dbReference type="Proteomes" id="UP001174694"/>
    </source>
</evidence>
<dbReference type="InterPro" id="IPR000182">
    <property type="entry name" value="GNAT_dom"/>
</dbReference>
<dbReference type="PANTHER" id="PTHR43415">
    <property type="entry name" value="SPERMIDINE N(1)-ACETYLTRANSFERASE"/>
    <property type="match status" value="1"/>
</dbReference>
<dbReference type="SUPFAM" id="SSF55729">
    <property type="entry name" value="Acyl-CoA N-acyltransferases (Nat)"/>
    <property type="match status" value="1"/>
</dbReference>
<dbReference type="Pfam" id="PF00583">
    <property type="entry name" value="Acetyltransf_1"/>
    <property type="match status" value="1"/>
</dbReference>
<dbReference type="PROSITE" id="PS51186">
    <property type="entry name" value="GNAT"/>
    <property type="match status" value="1"/>
</dbReference>
<keyword evidence="3" id="KW-1185">Reference proteome</keyword>
<dbReference type="AlphaFoldDB" id="A0AA38RAT4"/>
<dbReference type="Proteomes" id="UP001174694">
    <property type="component" value="Unassembled WGS sequence"/>
</dbReference>
<proteinExistence type="predicted"/>
<evidence type="ECO:0000313" key="2">
    <source>
        <dbReference type="EMBL" id="KAJ9142388.1"/>
    </source>
</evidence>
<organism evidence="2 3">
    <name type="scientific">Pleurostoma richardsiae</name>
    <dbReference type="NCBI Taxonomy" id="41990"/>
    <lineage>
        <taxon>Eukaryota</taxon>
        <taxon>Fungi</taxon>
        <taxon>Dikarya</taxon>
        <taxon>Ascomycota</taxon>
        <taxon>Pezizomycotina</taxon>
        <taxon>Sordariomycetes</taxon>
        <taxon>Sordariomycetidae</taxon>
        <taxon>Calosphaeriales</taxon>
        <taxon>Pleurostomataceae</taxon>
        <taxon>Pleurostoma</taxon>
    </lineage>
</organism>
<dbReference type="PANTHER" id="PTHR43415:SF3">
    <property type="entry name" value="GNAT-FAMILY ACETYLTRANSFERASE"/>
    <property type="match status" value="1"/>
</dbReference>